<sequence>MIISSLGMVVLTLSSVDVTFFVSAKKKVTKEKTRCYGNALNCFCFTNACAIRTLRYAAFGRLRWVHLYNQTVFFFLFFSSAKKLLAKAGRTMVALCDGKGIAILA</sequence>
<evidence type="ECO:0000313" key="2">
    <source>
        <dbReference type="Proteomes" id="UP000318010"/>
    </source>
</evidence>
<proteinExistence type="predicted"/>
<accession>A0A563U0G9</accession>
<name>A0A563U0G9_9SPHI</name>
<comment type="caution">
    <text evidence="1">The sequence shown here is derived from an EMBL/GenBank/DDBJ whole genome shotgun (WGS) entry which is preliminary data.</text>
</comment>
<reference evidence="1 2" key="1">
    <citation type="submission" date="2019-07" db="EMBL/GenBank/DDBJ databases">
        <authorList>
            <person name="Kim J."/>
        </authorList>
    </citation>
    <scope>NUCLEOTIDE SEQUENCE [LARGE SCALE GENOMIC DNA]</scope>
    <source>
        <strain evidence="1 2">MJ1a</strain>
    </source>
</reference>
<dbReference type="Proteomes" id="UP000318010">
    <property type="component" value="Unassembled WGS sequence"/>
</dbReference>
<protein>
    <submittedName>
        <fullName evidence="1">Uncharacterized protein</fullName>
    </submittedName>
</protein>
<organism evidence="1 2">
    <name type="scientific">Mucilaginibacter achroorhodeus</name>
    <dbReference type="NCBI Taxonomy" id="2599294"/>
    <lineage>
        <taxon>Bacteria</taxon>
        <taxon>Pseudomonadati</taxon>
        <taxon>Bacteroidota</taxon>
        <taxon>Sphingobacteriia</taxon>
        <taxon>Sphingobacteriales</taxon>
        <taxon>Sphingobacteriaceae</taxon>
        <taxon>Mucilaginibacter</taxon>
    </lineage>
</organism>
<dbReference type="EMBL" id="VOEI01000005">
    <property type="protein sequence ID" value="TWR24870.1"/>
    <property type="molecule type" value="Genomic_DNA"/>
</dbReference>
<dbReference type="AlphaFoldDB" id="A0A563U0G9"/>
<keyword evidence="2" id="KW-1185">Reference proteome</keyword>
<evidence type="ECO:0000313" key="1">
    <source>
        <dbReference type="EMBL" id="TWR24870.1"/>
    </source>
</evidence>
<gene>
    <name evidence="1" type="ORF">FPZ42_13995</name>
</gene>